<dbReference type="Gene3D" id="2.160.20.80">
    <property type="entry name" value="E3 ubiquitin-protein ligase SopA"/>
    <property type="match status" value="1"/>
</dbReference>
<dbReference type="GO" id="GO:0006508">
    <property type="term" value="P:proteolysis"/>
    <property type="evidence" value="ECO:0007669"/>
    <property type="project" value="UniProtKB-KW"/>
</dbReference>
<keyword evidence="4" id="KW-0720">Serine protease</keyword>
<dbReference type="InterPro" id="IPR000209">
    <property type="entry name" value="Peptidase_S8/S53_dom"/>
</dbReference>
<accession>A0A6J6BEZ5</accession>
<dbReference type="EMBL" id="CAEZSR010000001">
    <property type="protein sequence ID" value="CAB4536963.1"/>
    <property type="molecule type" value="Genomic_DNA"/>
</dbReference>
<keyword evidence="2" id="KW-0645">Protease</keyword>
<evidence type="ECO:0000256" key="1">
    <source>
        <dbReference type="ARBA" id="ARBA00011073"/>
    </source>
</evidence>
<comment type="similarity">
    <text evidence="1">Belongs to the peptidase S8 family.</text>
</comment>
<dbReference type="PROSITE" id="PS51892">
    <property type="entry name" value="SUBTILASE"/>
    <property type="match status" value="1"/>
</dbReference>
<dbReference type="PANTHER" id="PTHR43806">
    <property type="entry name" value="PEPTIDASE S8"/>
    <property type="match status" value="1"/>
</dbReference>
<dbReference type="SUPFAM" id="SSF52743">
    <property type="entry name" value="Subtilisin-like"/>
    <property type="match status" value="1"/>
</dbReference>
<dbReference type="InterPro" id="IPR050131">
    <property type="entry name" value="Peptidase_S8_subtilisin-like"/>
</dbReference>
<dbReference type="InterPro" id="IPR015500">
    <property type="entry name" value="Peptidase_S8_subtilisin-rel"/>
</dbReference>
<dbReference type="SUPFAM" id="SSF141571">
    <property type="entry name" value="Pentapeptide repeat-like"/>
    <property type="match status" value="1"/>
</dbReference>
<dbReference type="Pfam" id="PF00082">
    <property type="entry name" value="Peptidase_S8"/>
    <property type="match status" value="1"/>
</dbReference>
<organism evidence="7">
    <name type="scientific">freshwater metagenome</name>
    <dbReference type="NCBI Taxonomy" id="449393"/>
    <lineage>
        <taxon>unclassified sequences</taxon>
        <taxon>metagenomes</taxon>
        <taxon>ecological metagenomes</taxon>
    </lineage>
</organism>
<evidence type="ECO:0000256" key="4">
    <source>
        <dbReference type="ARBA" id="ARBA00022825"/>
    </source>
</evidence>
<dbReference type="PRINTS" id="PR00723">
    <property type="entry name" value="SUBTILISIN"/>
</dbReference>
<reference evidence="7" key="1">
    <citation type="submission" date="2020-05" db="EMBL/GenBank/DDBJ databases">
        <authorList>
            <person name="Chiriac C."/>
            <person name="Salcher M."/>
            <person name="Ghai R."/>
            <person name="Kavagutti S V."/>
        </authorList>
    </citation>
    <scope>NUCLEOTIDE SEQUENCE</scope>
</reference>
<evidence type="ECO:0000256" key="3">
    <source>
        <dbReference type="ARBA" id="ARBA00022801"/>
    </source>
</evidence>
<gene>
    <name evidence="7" type="ORF">UFOPK1493_00058</name>
</gene>
<sequence>MSDKHTIGRKAFIGGLLATVTLPSTIAQAAPSKTPSKTPSKAPSPGAALPLGSMYHLVDQINARALWAQGIDGRGVNVAVIDTGTAPVAELAHKVVAVVDLSAEAAVPEARFVDTYGHGTHMAGIIAGATPGATAAAAAANPTWFMGVAPGAGIVSVKVADNSGAVDVSQVIAAVDWVTDHAQELNIRVINLSYSSGANLPYTIDPLAFAVERAWRAGIVVVAAAGNDGRSEKRLSAPATDPYVIAVAAAEPKGNGRFKVPQWATSGDGVRNPDLSAPGASVHSLRAPNSRIDLENPSGYVDERLFKGSGSSQAAAVVSGAVALLLQARPGLTPDQVKALLMSSANSGAISPRPVKFAGAGLLDVAAAARRPVPNTVQTWTPSNGSAPLDAARVDQMLNALGAPLVGNTTVLGTPWEGVRWTGVRWTGGSWNGVQWTGGQWMGVRWTDAAWTGVRWTGVRWTDGAWTGVRWTGGTWSGVRWTGSSWTGVRWTGVRWTDSSWSGATWSGGGWS</sequence>
<dbReference type="GO" id="GO:0004252">
    <property type="term" value="F:serine-type endopeptidase activity"/>
    <property type="evidence" value="ECO:0007669"/>
    <property type="project" value="InterPro"/>
</dbReference>
<evidence type="ECO:0000256" key="2">
    <source>
        <dbReference type="ARBA" id="ARBA00022670"/>
    </source>
</evidence>
<protein>
    <submittedName>
        <fullName evidence="7">Unannotated protein</fullName>
    </submittedName>
</protein>
<dbReference type="Gene3D" id="3.40.50.200">
    <property type="entry name" value="Peptidase S8/S53 domain"/>
    <property type="match status" value="1"/>
</dbReference>
<feature type="region of interest" description="Disordered" evidence="5">
    <location>
        <begin position="263"/>
        <end position="282"/>
    </location>
</feature>
<dbReference type="InterPro" id="IPR036852">
    <property type="entry name" value="Peptidase_S8/S53_dom_sf"/>
</dbReference>
<evidence type="ECO:0000313" key="7">
    <source>
        <dbReference type="EMBL" id="CAB4536963.1"/>
    </source>
</evidence>
<keyword evidence="3" id="KW-0378">Hydrolase</keyword>
<name>A0A6J6BEZ5_9ZZZZ</name>
<dbReference type="AlphaFoldDB" id="A0A6J6BEZ5"/>
<evidence type="ECO:0000259" key="6">
    <source>
        <dbReference type="Pfam" id="PF00082"/>
    </source>
</evidence>
<evidence type="ECO:0000256" key="5">
    <source>
        <dbReference type="SAM" id="MobiDB-lite"/>
    </source>
</evidence>
<proteinExistence type="inferred from homology"/>
<dbReference type="PANTHER" id="PTHR43806:SF11">
    <property type="entry name" value="CEREVISIN-RELATED"/>
    <property type="match status" value="1"/>
</dbReference>
<feature type="domain" description="Peptidase S8/S53" evidence="6">
    <location>
        <begin position="73"/>
        <end position="348"/>
    </location>
</feature>